<evidence type="ECO:0000313" key="6">
    <source>
        <dbReference type="EMBL" id="MBB4956643.1"/>
    </source>
</evidence>
<dbReference type="PRINTS" id="PR00038">
    <property type="entry name" value="HTHLUXR"/>
</dbReference>
<dbReference type="Pfam" id="PF00072">
    <property type="entry name" value="Response_reg"/>
    <property type="match status" value="1"/>
</dbReference>
<dbReference type="SUPFAM" id="SSF52172">
    <property type="entry name" value="CheY-like"/>
    <property type="match status" value="1"/>
</dbReference>
<dbReference type="InterPro" id="IPR011006">
    <property type="entry name" value="CheY-like_superfamily"/>
</dbReference>
<dbReference type="PANTHER" id="PTHR43214">
    <property type="entry name" value="TWO-COMPONENT RESPONSE REGULATOR"/>
    <property type="match status" value="1"/>
</dbReference>
<protein>
    <submittedName>
        <fullName evidence="6">DNA-binding NarL/FixJ family response regulator</fullName>
    </submittedName>
</protein>
<evidence type="ECO:0000256" key="1">
    <source>
        <dbReference type="ARBA" id="ARBA00022553"/>
    </source>
</evidence>
<feature type="domain" description="Response regulatory" evidence="5">
    <location>
        <begin position="10"/>
        <end position="128"/>
    </location>
</feature>
<dbReference type="CDD" id="cd06170">
    <property type="entry name" value="LuxR_C_like"/>
    <property type="match status" value="1"/>
</dbReference>
<keyword evidence="2 6" id="KW-0238">DNA-binding</keyword>
<sequence length="219" mass="22980">MLQGGDTNRTILVVDDHPVVRRGMLAMFAVEPETTTLIEAGTADDARRLATLDRPDIAIVDLILGDGAETGLDLIRDLLTIAPACTVVVVTMANDPQTVLAALRAGARGYLLKDTAPEMLVAAVQTAAVGGRVLGPKVDDSGLAGPEPRRVPAPFAGLTPRELRLVTMLADGRSNREIAAALVLSEKTVRNQISIIIAKLGVADRVQVALLANRAGLRG</sequence>
<dbReference type="InterPro" id="IPR001789">
    <property type="entry name" value="Sig_transdc_resp-reg_receiver"/>
</dbReference>
<dbReference type="Proteomes" id="UP000578819">
    <property type="component" value="Unassembled WGS sequence"/>
</dbReference>
<dbReference type="SMART" id="SM00421">
    <property type="entry name" value="HTH_LUXR"/>
    <property type="match status" value="1"/>
</dbReference>
<dbReference type="RefSeq" id="WP_184532198.1">
    <property type="nucleotide sequence ID" value="NZ_JACHJW010000001.1"/>
</dbReference>
<dbReference type="InterPro" id="IPR000792">
    <property type="entry name" value="Tscrpt_reg_LuxR_C"/>
</dbReference>
<dbReference type="EMBL" id="JACHJW010000001">
    <property type="protein sequence ID" value="MBB4956643.1"/>
    <property type="molecule type" value="Genomic_DNA"/>
</dbReference>
<dbReference type="SUPFAM" id="SSF46894">
    <property type="entry name" value="C-terminal effector domain of the bipartite response regulators"/>
    <property type="match status" value="1"/>
</dbReference>
<comment type="caution">
    <text evidence="6">The sequence shown here is derived from an EMBL/GenBank/DDBJ whole genome shotgun (WGS) entry which is preliminary data.</text>
</comment>
<evidence type="ECO:0000313" key="7">
    <source>
        <dbReference type="Proteomes" id="UP000578819"/>
    </source>
</evidence>
<feature type="modified residue" description="4-aspartylphosphate" evidence="3">
    <location>
        <position position="61"/>
    </location>
</feature>
<dbReference type="GO" id="GO:0006355">
    <property type="term" value="P:regulation of DNA-templated transcription"/>
    <property type="evidence" value="ECO:0007669"/>
    <property type="project" value="InterPro"/>
</dbReference>
<evidence type="ECO:0000259" key="5">
    <source>
        <dbReference type="PROSITE" id="PS50110"/>
    </source>
</evidence>
<dbReference type="Gene3D" id="3.40.50.2300">
    <property type="match status" value="1"/>
</dbReference>
<dbReference type="GO" id="GO:0000160">
    <property type="term" value="P:phosphorelay signal transduction system"/>
    <property type="evidence" value="ECO:0007669"/>
    <property type="project" value="InterPro"/>
</dbReference>
<feature type="domain" description="HTH luxR-type" evidence="4">
    <location>
        <begin position="151"/>
        <end position="216"/>
    </location>
</feature>
<gene>
    <name evidence="6" type="ORF">FHR38_000376</name>
</gene>
<keyword evidence="1 3" id="KW-0597">Phosphoprotein</keyword>
<dbReference type="InterPro" id="IPR039420">
    <property type="entry name" value="WalR-like"/>
</dbReference>
<dbReference type="GO" id="GO:0003677">
    <property type="term" value="F:DNA binding"/>
    <property type="evidence" value="ECO:0007669"/>
    <property type="project" value="UniProtKB-KW"/>
</dbReference>
<dbReference type="InterPro" id="IPR016032">
    <property type="entry name" value="Sig_transdc_resp-reg_C-effctor"/>
</dbReference>
<dbReference type="CDD" id="cd17535">
    <property type="entry name" value="REC_NarL-like"/>
    <property type="match status" value="1"/>
</dbReference>
<evidence type="ECO:0000256" key="2">
    <source>
        <dbReference type="ARBA" id="ARBA00023125"/>
    </source>
</evidence>
<evidence type="ECO:0000259" key="4">
    <source>
        <dbReference type="PROSITE" id="PS50043"/>
    </source>
</evidence>
<reference evidence="6 7" key="1">
    <citation type="submission" date="2020-08" db="EMBL/GenBank/DDBJ databases">
        <title>Sequencing the genomes of 1000 actinobacteria strains.</title>
        <authorList>
            <person name="Klenk H.-P."/>
        </authorList>
    </citation>
    <scope>NUCLEOTIDE SEQUENCE [LARGE SCALE GENOMIC DNA]</scope>
    <source>
        <strain evidence="6 7">DSM 45886</strain>
    </source>
</reference>
<organism evidence="6 7">
    <name type="scientific">Micromonospora polyrhachis</name>
    <dbReference type="NCBI Taxonomy" id="1282883"/>
    <lineage>
        <taxon>Bacteria</taxon>
        <taxon>Bacillati</taxon>
        <taxon>Actinomycetota</taxon>
        <taxon>Actinomycetes</taxon>
        <taxon>Micromonosporales</taxon>
        <taxon>Micromonosporaceae</taxon>
        <taxon>Micromonospora</taxon>
    </lineage>
</organism>
<name>A0A7W7WMY1_9ACTN</name>
<dbReference type="SMART" id="SM00448">
    <property type="entry name" value="REC"/>
    <property type="match status" value="1"/>
</dbReference>
<dbReference type="Pfam" id="PF00196">
    <property type="entry name" value="GerE"/>
    <property type="match status" value="1"/>
</dbReference>
<dbReference type="PROSITE" id="PS50110">
    <property type="entry name" value="RESPONSE_REGULATORY"/>
    <property type="match status" value="1"/>
</dbReference>
<dbReference type="AlphaFoldDB" id="A0A7W7WMY1"/>
<evidence type="ECO:0000256" key="3">
    <source>
        <dbReference type="PROSITE-ProRule" id="PRU00169"/>
    </source>
</evidence>
<dbReference type="InterPro" id="IPR058245">
    <property type="entry name" value="NreC/VraR/RcsB-like_REC"/>
</dbReference>
<proteinExistence type="predicted"/>
<dbReference type="PROSITE" id="PS50043">
    <property type="entry name" value="HTH_LUXR_2"/>
    <property type="match status" value="1"/>
</dbReference>
<keyword evidence="7" id="KW-1185">Reference proteome</keyword>
<accession>A0A7W7WMY1</accession>